<reference evidence="5" key="1">
    <citation type="submission" date="2019-10" db="EMBL/GenBank/DDBJ databases">
        <authorList>
            <person name="Zhang R."/>
            <person name="Pan Y."/>
            <person name="Wang J."/>
            <person name="Ma R."/>
            <person name="Yu S."/>
        </authorList>
    </citation>
    <scope>NUCLEOTIDE SEQUENCE</scope>
    <source>
        <strain evidence="5">LA-IB0</strain>
        <tissue evidence="5">Leaf</tissue>
    </source>
</reference>
<name>A0AAV6WGD3_9LAMI</name>
<feature type="transmembrane region" description="Helical" evidence="3">
    <location>
        <begin position="2026"/>
        <end position="2043"/>
    </location>
</feature>
<dbReference type="PANTHER" id="PTHR43939:SF68">
    <property type="entry name" value="CENTROSOMAL PROTEIN OF 290 KDA-LIKE"/>
    <property type="match status" value="1"/>
</dbReference>
<dbReference type="PANTHER" id="PTHR43939">
    <property type="entry name" value="COILED-COIL DOMAIN-CONTAINING PROTEIN 158"/>
    <property type="match status" value="1"/>
</dbReference>
<evidence type="ECO:0000256" key="1">
    <source>
        <dbReference type="SAM" id="Coils"/>
    </source>
</evidence>
<dbReference type="GO" id="GO:0080120">
    <property type="term" value="P:CAAX-box protein maturation"/>
    <property type="evidence" value="ECO:0007669"/>
    <property type="project" value="UniProtKB-ARBA"/>
</dbReference>
<feature type="transmembrane region" description="Helical" evidence="3">
    <location>
        <begin position="1996"/>
        <end position="2019"/>
    </location>
</feature>
<feature type="coiled-coil region" evidence="1">
    <location>
        <begin position="1317"/>
        <end position="1344"/>
    </location>
</feature>
<keyword evidence="1" id="KW-0175">Coiled coil</keyword>
<feature type="coiled-coil region" evidence="1">
    <location>
        <begin position="638"/>
        <end position="728"/>
    </location>
</feature>
<dbReference type="Gene3D" id="1.10.287.2610">
    <property type="match status" value="1"/>
</dbReference>
<keyword evidence="3" id="KW-1133">Transmembrane helix</keyword>
<evidence type="ECO:0000313" key="6">
    <source>
        <dbReference type="Proteomes" id="UP000826271"/>
    </source>
</evidence>
<feature type="coiled-coil region" evidence="1">
    <location>
        <begin position="255"/>
        <end position="296"/>
    </location>
</feature>
<feature type="region of interest" description="Disordered" evidence="2">
    <location>
        <begin position="1"/>
        <end position="43"/>
    </location>
</feature>
<dbReference type="Gene3D" id="1.10.287.1490">
    <property type="match status" value="1"/>
</dbReference>
<accession>A0AAV6WGD3</accession>
<dbReference type="InterPro" id="IPR003675">
    <property type="entry name" value="Rce1/LyrA-like_dom"/>
</dbReference>
<feature type="compositionally biased region" description="Basic and acidic residues" evidence="2">
    <location>
        <begin position="1"/>
        <end position="15"/>
    </location>
</feature>
<protein>
    <recommendedName>
        <fullName evidence="4">CAAX prenyl protease 2/Lysostaphin resistance protein A-like domain-containing protein</fullName>
    </recommendedName>
</protein>
<evidence type="ECO:0000313" key="5">
    <source>
        <dbReference type="EMBL" id="KAG8365978.1"/>
    </source>
</evidence>
<feature type="domain" description="CAAX prenyl protease 2/Lysostaphin resistance protein A-like" evidence="4">
    <location>
        <begin position="1975"/>
        <end position="2062"/>
    </location>
</feature>
<feature type="coiled-coil region" evidence="1">
    <location>
        <begin position="325"/>
        <end position="352"/>
    </location>
</feature>
<comment type="caution">
    <text evidence="5">The sequence shown here is derived from an EMBL/GenBank/DDBJ whole genome shotgun (WGS) entry which is preliminary data.</text>
</comment>
<organism evidence="5 6">
    <name type="scientific">Buddleja alternifolia</name>
    <dbReference type="NCBI Taxonomy" id="168488"/>
    <lineage>
        <taxon>Eukaryota</taxon>
        <taxon>Viridiplantae</taxon>
        <taxon>Streptophyta</taxon>
        <taxon>Embryophyta</taxon>
        <taxon>Tracheophyta</taxon>
        <taxon>Spermatophyta</taxon>
        <taxon>Magnoliopsida</taxon>
        <taxon>eudicotyledons</taxon>
        <taxon>Gunneridae</taxon>
        <taxon>Pentapetalae</taxon>
        <taxon>asterids</taxon>
        <taxon>lamiids</taxon>
        <taxon>Lamiales</taxon>
        <taxon>Scrophulariaceae</taxon>
        <taxon>Buddlejeae</taxon>
        <taxon>Buddleja</taxon>
    </lineage>
</organism>
<feature type="compositionally biased region" description="Basic and acidic residues" evidence="2">
    <location>
        <begin position="32"/>
        <end position="41"/>
    </location>
</feature>
<dbReference type="EMBL" id="WHWC01000017">
    <property type="protein sequence ID" value="KAG8365978.1"/>
    <property type="molecule type" value="Genomic_DNA"/>
</dbReference>
<dbReference type="GO" id="GO:0004175">
    <property type="term" value="F:endopeptidase activity"/>
    <property type="evidence" value="ECO:0007669"/>
    <property type="project" value="UniProtKB-ARBA"/>
</dbReference>
<feature type="coiled-coil region" evidence="1">
    <location>
        <begin position="1432"/>
        <end position="1494"/>
    </location>
</feature>
<feature type="coiled-coil region" evidence="1">
    <location>
        <begin position="63"/>
        <end position="111"/>
    </location>
</feature>
<keyword evidence="6" id="KW-1185">Reference proteome</keyword>
<feature type="coiled-coil region" evidence="1">
    <location>
        <begin position="799"/>
        <end position="1155"/>
    </location>
</feature>
<keyword evidence="3" id="KW-0472">Membrane</keyword>
<dbReference type="SUPFAM" id="SSF57997">
    <property type="entry name" value="Tropomyosin"/>
    <property type="match status" value="2"/>
</dbReference>
<keyword evidence="3" id="KW-0812">Transmembrane</keyword>
<proteinExistence type="predicted"/>
<evidence type="ECO:0000256" key="2">
    <source>
        <dbReference type="SAM" id="MobiDB-lite"/>
    </source>
</evidence>
<evidence type="ECO:0000256" key="3">
    <source>
        <dbReference type="SAM" id="Phobius"/>
    </source>
</evidence>
<evidence type="ECO:0000259" key="4">
    <source>
        <dbReference type="Pfam" id="PF02517"/>
    </source>
</evidence>
<dbReference type="Proteomes" id="UP000826271">
    <property type="component" value="Unassembled WGS sequence"/>
</dbReference>
<gene>
    <name evidence="5" type="ORF">BUALT_Bualt17G0028300</name>
</gene>
<sequence>MQVAKAVEDVGKDDMFVDCPDEIETSESQQTPDDKDNLKDDECNESESAIKVQHLMAEIELLRDMHERNVAEKERFAREYEEERTEFMRERSENEAEVKELQSVLHRKDQEIGFLNAKVAELSESASTFYSNSISEHENMSKLYEAQIEHVQHVDGIVNRVLASLSTTLHQEELADGSLIEKISTIEKSVTFLIEKYNLFRSESDQLRRCLTEVGTDCGMMDDIGIFVVARDVILELMGKQANLYQNLSILENENRKFVEQIEKQRSILENANAQIGKLSAEVEQEKNRYLNTKEKLSMAVTKGKALVQQRDSLKQLLAEKTSELEKCSIQLQEKSSALEVAEQTKESLAEKDTILQKCGKILSEGVAEEELQPIELQTTEIPEKLRWLADENKSLKNISLQFSKVTDALLLFDFPETVVSSELDHRVRWLADSFYMCKEEAMKLQSAIAQTKEAANGEIEHLSTSLLAETQEKSYLQAELEDLRNKYEEHERVHHEVVEAMEALNKDIGHLTKSLLEESEEKNYLQSEVENLRQKYEGAVQKEHLASLEKDKIVNMLLEASGLANDGQKEDHPENPETSTIVDNCLVKIKEKTRGLESCQVDVEIFESFKSLLYIRDQEMSLYKLIVEEDILDRVEMKRLSDELEKVNQELDALNQEKAVTQKNLEQLEDRCGLLKDKLSMAVKKGKGLVQERENLKSALNEKNTEIDKLKSEMQQTLSTYNECQDQITKLSLDVQRISQLETDVIATKEHADQLEQFLAESNSMLQRLIESIERITTPADLAFDDPLEKVKWLAGYLTEHEIARTEVEQELREVKDETSSLASKLSEVQKVKKSLEDALSIAENNISGLLDEKKELELSKTLLEKELEKEKAESSSHTNKFEEVSMSKRALEDALALAESNISKLMNERDIAEESRALAEDQLQKLKEEFSNHISQLADAEKTIQSLKDTLSIAENNIYQLLDEKKELEVTKAFLEKELEKIKDEASSHTNKFEDVSVSKRALEDALALAENNISKFMNERDMAVESRDLAEDELQKLKEESSNNISKLAEAEKTIQSLEDALSQAQKNVSLLAEENSNVQIGRADLESEITKLREEADLHASKISDASFTIKSLEDALVNAESKISNLVEEKQKAEEEILALSSKLEHCMEELAGTRGSVENRSLEISGQLSRLQPHLEDERLSSLIGQCFERKFESLNNMDYVLKEMGDCFLEMDSDVLQNIPIEDDSSISTTLPSIPEFAWDMEMLNNEANGVDNESIMFHIEKMNERFHLKGKILADKFDNVSTLMDESMAALLRRLHITNDRVISVIRYTKSLQQQVKDMETDKQRREDTIASLESDIKILSSACADATHRLELNVHENMSALRSIQELVKLDGIISMDHEAVGGDVMMSEKLLFATRKNQDVSKMFQDVISKFSSITEDMQKKYEESQLTFDEVLEERDQYKDKISKLDTDLEAQRHLCDEMRLKLDDYEEKKDKWANREAELSTSLSKIHELEDSLLSASQVKSILDKVNDVEVPDIRDSHDSADVRKLFYVIDSFNGLLHKVTSLSHEKEELQSTIDEQILEIEFLKKQVENQLYNERVSEKMKTLLKLESGLHDIVRKMGGSDLMDGHKDDGAIWLLPLLDKLVMATMMESESLKSKNEELVAKLHGTQSVVDDLSNKVKLLEDSNQARTVPAEIDQEREISVASQTEITEIQDVATLGKSNNIPSVPSAAHVRTLRKGSSDHLAINIDSDSERLINHKESDEDKGHLFKSLNTTGLIPRQGRTVADRVDGFWVSGSRALMSHPKGRLGLIAYWLGYIDKVRALASDNQTKKWRKRGKTQKRDKNLPPSEQLLNEYDGVDKPSLRVDYVEDGNKTFSSDNLEVQASVIVPSRSAVLQACSVTSGLIAALGVLVRQVSHVASSEGWPIVDCSADITFSFELWHLELIAGSVILISSCRFLLLKTWPDFAESSEAANQQILTLLEPLDYLVVAFLPGISEELLFRGALLPVFGISPASIFAVAALFGILHLGSGRKYSFAIWATFVGLVYGYATTSSSSIIVPMASHALNNLIGGIIWRYSSNSSKQIE</sequence>
<dbReference type="Pfam" id="PF02517">
    <property type="entry name" value="Rce1-like"/>
    <property type="match status" value="1"/>
</dbReference>
<feature type="coiled-coil region" evidence="1">
    <location>
        <begin position="467"/>
        <end position="543"/>
    </location>
</feature>
<feature type="coiled-coil region" evidence="1">
    <location>
        <begin position="1552"/>
        <end position="1579"/>
    </location>
</feature>